<feature type="compositionally biased region" description="Low complexity" evidence="4">
    <location>
        <begin position="341"/>
        <end position="360"/>
    </location>
</feature>
<dbReference type="HOGENOM" id="CLU_008307_4_0_1"/>
<dbReference type="STRING" id="284592.Q6BK44"/>
<dbReference type="GeneID" id="2903055"/>
<proteinExistence type="predicted"/>
<feature type="region of interest" description="Disordered" evidence="4">
    <location>
        <begin position="334"/>
        <end position="427"/>
    </location>
</feature>
<dbReference type="SUPFAM" id="SSF52172">
    <property type="entry name" value="CheY-like"/>
    <property type="match status" value="1"/>
</dbReference>
<accession>Q6BK44</accession>
<dbReference type="RefSeq" id="XP_461427.2">
    <property type="nucleotide sequence ID" value="XM_461427.1"/>
</dbReference>
<feature type="compositionally biased region" description="Basic and acidic residues" evidence="4">
    <location>
        <begin position="445"/>
        <end position="455"/>
    </location>
</feature>
<keyword evidence="1 3" id="KW-0597">Phosphoprotein</keyword>
<dbReference type="SMART" id="SM00448">
    <property type="entry name" value="REC"/>
    <property type="match status" value="1"/>
</dbReference>
<dbReference type="PROSITE" id="PS50110">
    <property type="entry name" value="RESPONSE_REGULATORY"/>
    <property type="match status" value="1"/>
</dbReference>
<keyword evidence="2" id="KW-0902">Two-component regulatory system</keyword>
<name>Q6BK44_DEBHA</name>
<dbReference type="OrthoDB" id="21225at2759"/>
<dbReference type="Proteomes" id="UP000000599">
    <property type="component" value="Chromosome F"/>
</dbReference>
<evidence type="ECO:0000259" key="5">
    <source>
        <dbReference type="PROSITE" id="PS50110"/>
    </source>
</evidence>
<dbReference type="InParanoid" id="Q6BK44"/>
<dbReference type="GO" id="GO:0006950">
    <property type="term" value="P:response to stress"/>
    <property type="evidence" value="ECO:0007669"/>
    <property type="project" value="UniProtKB-ARBA"/>
</dbReference>
<evidence type="ECO:0000313" key="6">
    <source>
        <dbReference type="EMBL" id="CAG89842.2"/>
    </source>
</evidence>
<feature type="region of interest" description="Disordered" evidence="4">
    <location>
        <begin position="154"/>
        <end position="208"/>
    </location>
</feature>
<feature type="region of interest" description="Disordered" evidence="4">
    <location>
        <begin position="445"/>
        <end position="493"/>
    </location>
</feature>
<feature type="region of interest" description="Disordered" evidence="4">
    <location>
        <begin position="505"/>
        <end position="547"/>
    </location>
</feature>
<feature type="compositionally biased region" description="Polar residues" evidence="4">
    <location>
        <begin position="370"/>
        <end position="385"/>
    </location>
</feature>
<evidence type="ECO:0000256" key="1">
    <source>
        <dbReference type="ARBA" id="ARBA00022553"/>
    </source>
</evidence>
<feature type="modified residue" description="4-aspartylphosphate" evidence="3">
    <location>
        <position position="608"/>
    </location>
</feature>
<feature type="compositionally biased region" description="Low complexity" evidence="4">
    <location>
        <begin position="194"/>
        <end position="203"/>
    </location>
</feature>
<feature type="domain" description="Response regulatory" evidence="5">
    <location>
        <begin position="559"/>
        <end position="712"/>
    </location>
</feature>
<gene>
    <name evidence="6" type="ordered locus">DEHA2F25014g</name>
</gene>
<reference evidence="6 7" key="1">
    <citation type="journal article" date="2004" name="Nature">
        <title>Genome evolution in yeasts.</title>
        <authorList>
            <consortium name="Genolevures"/>
            <person name="Dujon B."/>
            <person name="Sherman D."/>
            <person name="Fischer G."/>
            <person name="Durrens P."/>
            <person name="Casaregola S."/>
            <person name="Lafontaine I."/>
            <person name="de Montigny J."/>
            <person name="Marck C."/>
            <person name="Neuveglise C."/>
            <person name="Talla E."/>
            <person name="Goffard N."/>
            <person name="Frangeul L."/>
            <person name="Aigle M."/>
            <person name="Anthouard V."/>
            <person name="Babour A."/>
            <person name="Barbe V."/>
            <person name="Barnay S."/>
            <person name="Blanchin S."/>
            <person name="Beckerich J.M."/>
            <person name="Beyne E."/>
            <person name="Bleykasten C."/>
            <person name="Boisrame A."/>
            <person name="Boyer J."/>
            <person name="Cattolico L."/>
            <person name="Confanioleri F."/>
            <person name="de Daruvar A."/>
            <person name="Despons L."/>
            <person name="Fabre E."/>
            <person name="Fairhead C."/>
            <person name="Ferry-Dumazet H."/>
            <person name="Groppi A."/>
            <person name="Hantraye F."/>
            <person name="Hennequin C."/>
            <person name="Jauniaux N."/>
            <person name="Joyet P."/>
            <person name="Kachouri R."/>
            <person name="Kerrest A."/>
            <person name="Koszul R."/>
            <person name="Lemaire M."/>
            <person name="Lesur I."/>
            <person name="Ma L."/>
            <person name="Muller H."/>
            <person name="Nicaud J.M."/>
            <person name="Nikolski M."/>
            <person name="Oztas S."/>
            <person name="Ozier-Kalogeropoulos O."/>
            <person name="Pellenz S."/>
            <person name="Potier S."/>
            <person name="Richard G.F."/>
            <person name="Straub M.L."/>
            <person name="Suleau A."/>
            <person name="Swennene D."/>
            <person name="Tekaia F."/>
            <person name="Wesolowski-Louvel M."/>
            <person name="Westhof E."/>
            <person name="Wirth B."/>
            <person name="Zeniou-Meyer M."/>
            <person name="Zivanovic I."/>
            <person name="Bolotin-Fukuhara M."/>
            <person name="Thierry A."/>
            <person name="Bouchier C."/>
            <person name="Caudron B."/>
            <person name="Scarpelli C."/>
            <person name="Gaillardin C."/>
            <person name="Weissenbach J."/>
            <person name="Wincker P."/>
            <person name="Souciet J.L."/>
        </authorList>
    </citation>
    <scope>NUCLEOTIDE SEQUENCE [LARGE SCALE GENOMIC DNA]</scope>
    <source>
        <strain evidence="7">ATCC 36239 / CBS 767 / BCRC 21394 / JCM 1990 / NBRC 0083 / IGC 2968</strain>
    </source>
</reference>
<feature type="compositionally biased region" description="Polar residues" evidence="4">
    <location>
        <begin position="154"/>
        <end position="186"/>
    </location>
</feature>
<dbReference type="AlphaFoldDB" id="Q6BK44"/>
<dbReference type="PANTHER" id="PTHR45339:SF1">
    <property type="entry name" value="HYBRID SIGNAL TRANSDUCTION HISTIDINE KINASE J"/>
    <property type="match status" value="1"/>
</dbReference>
<sequence>MSNLHISLPLPPKHSYFIPNFGPKNSIPAPRDSNNSNTVGTNPNNQSNNQNNNNNQSNMSKAAQKPGGFPLNFNQPSYTAQNTLGQFSPNIFTTRRVWVKKSQGTPTTIIVHQNDIIDDLKQAVVNKFPNSLAREIDPADLVIKMDLSARQTVNVTSNTQNLSTNKKTTYPTNPASSTSPDNSKNIKSPIASISSGTQTQSQTNPYSYINLEPDQNVWNILDTYYPHSMGMQEAFIAEAPYAEPLSNRSSFNAGYQNNISHRQQHTQVSQQQMRNTSQILNTSQSYHQPKPQYMHQSNPIAQNLNTIHDKSVSPASAANGRQSPLSYGINVHRRSQSNPLQSPTSSSTNVTSQNNNENSQPVLLLPKNFSLATNGNNSQSSNPFQNKKRLSLDENFVQKNRQEPTDKSPADSSNNLTNIGMGIHSESHSVPETFGLASKNTDFNGVRKLEGRSSTDPESLNQGSDISNQVTKDTDRLSISPSPSIDESTSNKQNNLSLDQILSGETHNSQVPKTSKSIGAPEPFKPSDYMAKAKNSNPVSAKGAKSSKLTTDTVLPSISVLVVEDNAINQAILGAFLRKYKIPYQIAKNGQEAVDKWRTGGFHLVLMDIQLPVKSGIEATKEIRHLEKINKIGVFAQHELSASTYPNSEKFELKEDEKLDLTVFRSPVIIVALTASSNSSVDRKNALRAGCNDYLTKPVNLVWLQNKITEWGCMQTLIDFDGWKAKRSVNR</sequence>
<evidence type="ECO:0000256" key="3">
    <source>
        <dbReference type="PROSITE-ProRule" id="PRU00169"/>
    </source>
</evidence>
<protein>
    <submittedName>
        <fullName evidence="6">DEHA2F25014p</fullName>
    </submittedName>
</protein>
<feature type="compositionally biased region" description="Polar residues" evidence="4">
    <location>
        <begin position="456"/>
        <end position="493"/>
    </location>
</feature>
<dbReference type="InterPro" id="IPR001789">
    <property type="entry name" value="Sig_transdc_resp-reg_receiver"/>
</dbReference>
<feature type="compositionally biased region" description="Low complexity" evidence="4">
    <location>
        <begin position="33"/>
        <end position="58"/>
    </location>
</feature>
<dbReference type="Pfam" id="PF00072">
    <property type="entry name" value="Response_reg"/>
    <property type="match status" value="1"/>
</dbReference>
<dbReference type="FunFam" id="3.40.50.2300:FF:000146">
    <property type="entry name" value="Putative two-component response regulator SSK1p"/>
    <property type="match status" value="1"/>
</dbReference>
<feature type="region of interest" description="Disordered" evidence="4">
    <location>
        <begin position="21"/>
        <end position="77"/>
    </location>
</feature>
<dbReference type="OMA" id="QALIDWN"/>
<dbReference type="EMBL" id="CR382138">
    <property type="protein sequence ID" value="CAG89842.2"/>
    <property type="molecule type" value="Genomic_DNA"/>
</dbReference>
<organism evidence="6 7">
    <name type="scientific">Debaryomyces hansenii (strain ATCC 36239 / CBS 767 / BCRC 21394 / JCM 1990 / NBRC 0083 / IGC 2968)</name>
    <name type="common">Yeast</name>
    <name type="synonym">Torulaspora hansenii</name>
    <dbReference type="NCBI Taxonomy" id="284592"/>
    <lineage>
        <taxon>Eukaryota</taxon>
        <taxon>Fungi</taxon>
        <taxon>Dikarya</taxon>
        <taxon>Ascomycota</taxon>
        <taxon>Saccharomycotina</taxon>
        <taxon>Pichiomycetes</taxon>
        <taxon>Debaryomycetaceae</taxon>
        <taxon>Debaryomyces</taxon>
    </lineage>
</organism>
<dbReference type="VEuPathDB" id="FungiDB:DEHA2F25014g"/>
<dbReference type="PANTHER" id="PTHR45339">
    <property type="entry name" value="HYBRID SIGNAL TRANSDUCTION HISTIDINE KINASE J"/>
    <property type="match status" value="1"/>
</dbReference>
<evidence type="ECO:0000256" key="4">
    <source>
        <dbReference type="SAM" id="MobiDB-lite"/>
    </source>
</evidence>
<dbReference type="CDD" id="cd17546">
    <property type="entry name" value="REC_hyHK_CKI1_RcsC-like"/>
    <property type="match status" value="1"/>
</dbReference>
<feature type="compositionally biased region" description="Polar residues" evidence="4">
    <location>
        <begin position="505"/>
        <end position="517"/>
    </location>
</feature>
<dbReference type="Gene3D" id="3.40.50.2300">
    <property type="match status" value="1"/>
</dbReference>
<dbReference type="eggNOG" id="KOG0519">
    <property type="taxonomic scope" value="Eukaryota"/>
</dbReference>
<dbReference type="GO" id="GO:0036180">
    <property type="term" value="P:filamentous growth of a population of unicellular organisms in response to biotic stimulus"/>
    <property type="evidence" value="ECO:0007669"/>
    <property type="project" value="UniProtKB-ARBA"/>
</dbReference>
<evidence type="ECO:0000313" key="7">
    <source>
        <dbReference type="Proteomes" id="UP000000599"/>
    </source>
</evidence>
<dbReference type="InterPro" id="IPR011006">
    <property type="entry name" value="CheY-like_superfamily"/>
</dbReference>
<dbReference type="GO" id="GO:0000156">
    <property type="term" value="F:phosphorelay response regulator activity"/>
    <property type="evidence" value="ECO:0007669"/>
    <property type="project" value="UniProtKB-ARBA"/>
</dbReference>
<dbReference type="KEGG" id="dha:DEHA2F25014g"/>
<feature type="compositionally biased region" description="Basic and acidic residues" evidence="4">
    <location>
        <begin position="400"/>
        <end position="409"/>
    </location>
</feature>
<keyword evidence="7" id="KW-1185">Reference proteome</keyword>
<dbReference type="GO" id="GO:1900445">
    <property type="term" value="P:positive regulation of filamentous growth of a population of unicellular organisms in response to biotic stimulus"/>
    <property type="evidence" value="ECO:0007669"/>
    <property type="project" value="UniProtKB-ARBA"/>
</dbReference>
<evidence type="ECO:0000256" key="2">
    <source>
        <dbReference type="ARBA" id="ARBA00023012"/>
    </source>
</evidence>